<evidence type="ECO:0000256" key="1">
    <source>
        <dbReference type="SAM" id="MobiDB-lite"/>
    </source>
</evidence>
<feature type="region of interest" description="Disordered" evidence="1">
    <location>
        <begin position="1"/>
        <end position="67"/>
    </location>
</feature>
<protein>
    <submittedName>
        <fullName evidence="2">Uncharacterized protein</fullName>
    </submittedName>
</protein>
<evidence type="ECO:0000313" key="2">
    <source>
        <dbReference type="EMBL" id="RMI96302.1"/>
    </source>
</evidence>
<name>A0A3M2QTE9_9HYPO</name>
<dbReference type="Proteomes" id="UP000277212">
    <property type="component" value="Unassembled WGS sequence"/>
</dbReference>
<dbReference type="AlphaFoldDB" id="A0A3M2QTE9"/>
<sequence length="169" mass="18694">MNAQDQADNLHASSIGPIPSLNDFDPTNHTVRERPEDLNQHDLDLRKNQEELSPSKSGRNCLRPAYARKPGSRKNYLRLIYARKAPSLGPNSLRKAGALLRTEPTSSGAGVAFLLSYSATVPPRSTGLVRLTCLRTNPRRTGIAFLTLFEVTTYLRKDGQKPRLAGPCR</sequence>
<reference evidence="2 3" key="1">
    <citation type="submission" date="2017-06" db="EMBL/GenBank/DDBJ databases">
        <title>Comparative genomic analysis of Ambrosia Fusariam Clade fungi.</title>
        <authorList>
            <person name="Stajich J.E."/>
            <person name="Carrillo J."/>
            <person name="Kijimoto T."/>
            <person name="Eskalen A."/>
            <person name="O'Donnell K."/>
            <person name="Kasson M."/>
        </authorList>
    </citation>
    <scope>NUCLEOTIDE SEQUENCE [LARGE SCALE GENOMIC DNA]</scope>
    <source>
        <strain evidence="2">UCR3666</strain>
    </source>
</reference>
<proteinExistence type="predicted"/>
<comment type="caution">
    <text evidence="2">The sequence shown here is derived from an EMBL/GenBank/DDBJ whole genome shotgun (WGS) entry which is preliminary data.</text>
</comment>
<evidence type="ECO:0000313" key="3">
    <source>
        <dbReference type="Proteomes" id="UP000277212"/>
    </source>
</evidence>
<organism evidence="2 3">
    <name type="scientific">Fusarium kuroshium</name>
    <dbReference type="NCBI Taxonomy" id="2010991"/>
    <lineage>
        <taxon>Eukaryota</taxon>
        <taxon>Fungi</taxon>
        <taxon>Dikarya</taxon>
        <taxon>Ascomycota</taxon>
        <taxon>Pezizomycotina</taxon>
        <taxon>Sordariomycetes</taxon>
        <taxon>Hypocreomycetidae</taxon>
        <taxon>Hypocreales</taxon>
        <taxon>Nectriaceae</taxon>
        <taxon>Fusarium</taxon>
        <taxon>Fusarium solani species complex</taxon>
    </lineage>
</organism>
<keyword evidence="3" id="KW-1185">Reference proteome</keyword>
<feature type="compositionally biased region" description="Basic and acidic residues" evidence="1">
    <location>
        <begin position="30"/>
        <end position="50"/>
    </location>
</feature>
<gene>
    <name evidence="2" type="ORF">CDV36_016334</name>
</gene>
<dbReference type="EMBL" id="NKUJ01000910">
    <property type="protein sequence ID" value="RMI96302.1"/>
    <property type="molecule type" value="Genomic_DNA"/>
</dbReference>
<accession>A0A3M2QTE9</accession>